<accession>A0A0K3A5U2</accession>
<dbReference type="EMBL" id="CXOK01000185">
    <property type="protein sequence ID" value="CTP93506.1"/>
    <property type="molecule type" value="Genomic_DNA"/>
</dbReference>
<feature type="compositionally biased region" description="Low complexity" evidence="1">
    <location>
        <begin position="111"/>
        <end position="121"/>
    </location>
</feature>
<proteinExistence type="predicted"/>
<dbReference type="AlphaFoldDB" id="A0A0K3A5U2"/>
<reference evidence="2 3" key="1">
    <citation type="submission" date="2015-07" db="EMBL/GenBank/DDBJ databases">
        <authorList>
            <person name="Noorani M."/>
        </authorList>
    </citation>
    <scope>NUCLEOTIDE SEQUENCE [LARGE SCALE GENOMIC DNA]</scope>
    <source>
        <strain evidence="2">LMG728</strain>
    </source>
</reference>
<feature type="compositionally biased region" description="Basic and acidic residues" evidence="1">
    <location>
        <begin position="232"/>
        <end position="249"/>
    </location>
</feature>
<sequence length="249" mass="27406">MLEGDAAAAAPDRGEPRAGFLAVTVMCIAVGRAGEASVDRSSPRCAAASVGQRRAFARSDVFVVACMRRGAAGRSRRTCTRQRTRWRAQARRVRSHVPDVPVRSMRRHADATAASSSPPRCSARRRAGRLASAEQREKVCAVLRICSCAMPERRMLRKVFFSLRTGSRARTWMPPAPRAAARETAGRGGVLQKSAGITAVFVCVQVSPRISQWLLSSARGCRLRRSLRSRHATPEKKLRRTVDSKKKRD</sequence>
<feature type="region of interest" description="Disordered" evidence="1">
    <location>
        <begin position="103"/>
        <end position="128"/>
    </location>
</feature>
<gene>
    <name evidence="2" type="ORF">XTPLMG728_3892</name>
</gene>
<protein>
    <submittedName>
        <fullName evidence="2">Uncharacterized protein</fullName>
    </submittedName>
</protein>
<evidence type="ECO:0000313" key="2">
    <source>
        <dbReference type="EMBL" id="CTP93506.1"/>
    </source>
</evidence>
<feature type="region of interest" description="Disordered" evidence="1">
    <location>
        <begin position="227"/>
        <end position="249"/>
    </location>
</feature>
<dbReference type="Proteomes" id="UP000041247">
    <property type="component" value="Unassembled WGS sequence"/>
</dbReference>
<evidence type="ECO:0000313" key="3">
    <source>
        <dbReference type="Proteomes" id="UP000041247"/>
    </source>
</evidence>
<evidence type="ECO:0000256" key="1">
    <source>
        <dbReference type="SAM" id="MobiDB-lite"/>
    </source>
</evidence>
<organism evidence="2 3">
    <name type="scientific">Xanthomonas graminis pv. poae</name>
    <dbReference type="NCBI Taxonomy" id="227946"/>
    <lineage>
        <taxon>Bacteria</taxon>
        <taxon>Pseudomonadati</taxon>
        <taxon>Pseudomonadota</taxon>
        <taxon>Gammaproteobacteria</taxon>
        <taxon>Lysobacterales</taxon>
        <taxon>Lysobacteraceae</taxon>
        <taxon>Xanthomonas</taxon>
        <taxon>Xanthomonas translucens group</taxon>
        <taxon>Xanthomonas graminis</taxon>
    </lineage>
</organism>
<name>A0A0K3A5U2_9XANT</name>